<keyword evidence="2" id="KW-0863">Zinc-finger</keyword>
<dbReference type="GO" id="GO:0005739">
    <property type="term" value="C:mitochondrion"/>
    <property type="evidence" value="ECO:0007669"/>
    <property type="project" value="TreeGrafter"/>
</dbReference>
<keyword evidence="3" id="KW-0862">Zinc</keyword>
<reference evidence="5" key="1">
    <citation type="submission" date="2025-08" db="UniProtKB">
        <authorList>
            <consortium name="Ensembl"/>
        </authorList>
    </citation>
    <scope>IDENTIFICATION</scope>
</reference>
<sequence length="152" mass="17557">MFSCSNKEVAKENYDLHEPHCKRFLCICPDCNVTVPRDQLEHGLIFHYVSQVKCKMCNKKMERRHLLDHEMNIQSHECTERPPICEFCQLEHPLSNLKEHKVSCGSRTERCSDCGRYVKLMDQLEHAQICSTTTPTASKDLVPEDDTSDTDG</sequence>
<dbReference type="Gene3D" id="3.30.40.10">
    <property type="entry name" value="Zinc/RING finger domain, C3HC4 (zinc finger)"/>
    <property type="match status" value="1"/>
</dbReference>
<evidence type="ECO:0000256" key="2">
    <source>
        <dbReference type="ARBA" id="ARBA00022771"/>
    </source>
</evidence>
<evidence type="ECO:0000259" key="4">
    <source>
        <dbReference type="Pfam" id="PF21366"/>
    </source>
</evidence>
<protein>
    <submittedName>
        <fullName evidence="5">XIAP associated factor 1</fullName>
    </submittedName>
</protein>
<dbReference type="Ensembl" id="ENSSGRT00000044977.1">
    <property type="protein sequence ID" value="ENSSGRP00000041975.1"/>
    <property type="gene ID" value="ENSSGRG00000022777.1"/>
</dbReference>
<accession>A0A672MVH7</accession>
<dbReference type="Proteomes" id="UP000472262">
    <property type="component" value="Unassembled WGS sequence"/>
</dbReference>
<reference evidence="5" key="2">
    <citation type="submission" date="2025-09" db="UniProtKB">
        <authorList>
            <consortium name="Ensembl"/>
        </authorList>
    </citation>
    <scope>IDENTIFICATION</scope>
</reference>
<name>A0A672MVH7_SINGR</name>
<feature type="domain" description="TRAFD1/XAF1 zinc finger" evidence="4">
    <location>
        <begin position="95"/>
        <end position="130"/>
    </location>
</feature>
<proteinExistence type="predicted"/>
<organism evidence="5 6">
    <name type="scientific">Sinocyclocheilus grahami</name>
    <name type="common">Dianchi golden-line fish</name>
    <name type="synonym">Barbus grahami</name>
    <dbReference type="NCBI Taxonomy" id="75366"/>
    <lineage>
        <taxon>Eukaryota</taxon>
        <taxon>Metazoa</taxon>
        <taxon>Chordata</taxon>
        <taxon>Craniata</taxon>
        <taxon>Vertebrata</taxon>
        <taxon>Euteleostomi</taxon>
        <taxon>Actinopterygii</taxon>
        <taxon>Neopterygii</taxon>
        <taxon>Teleostei</taxon>
        <taxon>Ostariophysi</taxon>
        <taxon>Cypriniformes</taxon>
        <taxon>Cyprinidae</taxon>
        <taxon>Cyprininae</taxon>
        <taxon>Sinocyclocheilus</taxon>
    </lineage>
</organism>
<dbReference type="PANTHER" id="PTHR16295:SF17">
    <property type="entry name" value="XIAP-ASSOCIATED FACTOR 1"/>
    <property type="match status" value="1"/>
</dbReference>
<dbReference type="InterPro" id="IPR013083">
    <property type="entry name" value="Znf_RING/FYVE/PHD"/>
</dbReference>
<dbReference type="PANTHER" id="PTHR16295">
    <property type="entry name" value="TRAF-TYPE ZINC FINGER PROTEIN-RELATED"/>
    <property type="match status" value="1"/>
</dbReference>
<dbReference type="AlphaFoldDB" id="A0A672MVH7"/>
<dbReference type="InParanoid" id="A0A672MVH7"/>
<evidence type="ECO:0000256" key="3">
    <source>
        <dbReference type="ARBA" id="ARBA00022833"/>
    </source>
</evidence>
<evidence type="ECO:0000313" key="5">
    <source>
        <dbReference type="Ensembl" id="ENSSGRP00000041975.1"/>
    </source>
</evidence>
<keyword evidence="6" id="KW-1185">Reference proteome</keyword>
<dbReference type="InterPro" id="IPR051986">
    <property type="entry name" value="Innate_Immune_Apopt_Reg"/>
</dbReference>
<dbReference type="Pfam" id="PF21366">
    <property type="entry name" value="TRAFD1-XIAF1_ZnF"/>
    <property type="match status" value="1"/>
</dbReference>
<dbReference type="GO" id="GO:0008270">
    <property type="term" value="F:zinc ion binding"/>
    <property type="evidence" value="ECO:0007669"/>
    <property type="project" value="UniProtKB-KW"/>
</dbReference>
<dbReference type="InterPro" id="IPR049439">
    <property type="entry name" value="TRAFD1-XIAF1_Znf"/>
</dbReference>
<keyword evidence="1" id="KW-0479">Metal-binding</keyword>
<evidence type="ECO:0000256" key="1">
    <source>
        <dbReference type="ARBA" id="ARBA00022723"/>
    </source>
</evidence>
<dbReference type="OMA" id="HCGEMVA"/>
<evidence type="ECO:0000313" key="6">
    <source>
        <dbReference type="Proteomes" id="UP000472262"/>
    </source>
</evidence>